<dbReference type="EC" id="2.3.1.184" evidence="1"/>
<proteinExistence type="predicted"/>
<dbReference type="Gene3D" id="3.40.630.30">
    <property type="match status" value="1"/>
</dbReference>
<dbReference type="AlphaFoldDB" id="A0A4P6JP39"/>
<protein>
    <recommendedName>
        <fullName evidence="1">acyl-homoserine-lactone synthase</fullName>
        <ecNumber evidence="1">2.3.1.184</ecNumber>
    </recommendedName>
</protein>
<reference evidence="3 4" key="1">
    <citation type="submission" date="2019-01" db="EMBL/GenBank/DDBJ databases">
        <title>Ktedonosporobacter rubrisoli SCAWS-G2.</title>
        <authorList>
            <person name="Huang Y."/>
            <person name="Yan B."/>
        </authorList>
    </citation>
    <scope>NUCLEOTIDE SEQUENCE [LARGE SCALE GENOMIC DNA]</scope>
    <source>
        <strain evidence="3 4">SCAWS-G2</strain>
    </source>
</reference>
<dbReference type="RefSeq" id="WP_129888079.1">
    <property type="nucleotide sequence ID" value="NZ_CP035758.1"/>
</dbReference>
<evidence type="ECO:0000313" key="4">
    <source>
        <dbReference type="Proteomes" id="UP000290365"/>
    </source>
</evidence>
<dbReference type="InterPro" id="IPR001690">
    <property type="entry name" value="Autoind_synthase"/>
</dbReference>
<dbReference type="SUPFAM" id="SSF55729">
    <property type="entry name" value="Acyl-CoA N-acyltransferases (Nat)"/>
    <property type="match status" value="1"/>
</dbReference>
<evidence type="ECO:0000256" key="2">
    <source>
        <dbReference type="ARBA" id="ARBA00048576"/>
    </source>
</evidence>
<name>A0A4P6JP39_KTERU</name>
<evidence type="ECO:0000313" key="3">
    <source>
        <dbReference type="EMBL" id="QBD77015.1"/>
    </source>
</evidence>
<dbReference type="EMBL" id="CP035758">
    <property type="protein sequence ID" value="QBD77015.1"/>
    <property type="molecule type" value="Genomic_DNA"/>
</dbReference>
<keyword evidence="4" id="KW-1185">Reference proteome</keyword>
<evidence type="ECO:0000256" key="1">
    <source>
        <dbReference type="ARBA" id="ARBA00012340"/>
    </source>
</evidence>
<dbReference type="KEGG" id="kbs:EPA93_13775"/>
<accession>A0A4P6JP39</accession>
<sequence>MLYLDIYDAREQGHRYCIRRIDWHDVSKQQEYQRLRAEIFVKRLGWTLLVDPEGCESDRYDQIDDETINIYGVYGIDHREREHLLAGVRIFQLRCWNDSMVVNEFAEAGMIPDPILTYLKDHYNCDDLLELTRLCVQRGRWYCPSALQDSSFSCAVARDLIYALAYAQAEQTHQRYTIGIVHTGYLRVMKRSHFVFKELYTHHVDRRGGYALAVVDLAATIHAIRAAGEHERAGRMLALCHNTQWINAPVKYPYRSPMAAVPHRELHQTTVCALSDFVAMQGITVCPILFLY</sequence>
<comment type="catalytic activity">
    <reaction evidence="2">
        <text>a fatty acyl-[ACP] + S-adenosyl-L-methionine = an N-acyl-L-homoserine lactone + S-methyl-5'-thioadenosine + holo-[ACP] + H(+)</text>
        <dbReference type="Rhea" id="RHEA:10096"/>
        <dbReference type="Rhea" id="RHEA-COMP:9685"/>
        <dbReference type="Rhea" id="RHEA-COMP:14125"/>
        <dbReference type="ChEBI" id="CHEBI:15378"/>
        <dbReference type="ChEBI" id="CHEBI:17509"/>
        <dbReference type="ChEBI" id="CHEBI:55474"/>
        <dbReference type="ChEBI" id="CHEBI:59789"/>
        <dbReference type="ChEBI" id="CHEBI:64479"/>
        <dbReference type="ChEBI" id="CHEBI:138651"/>
        <dbReference type="EC" id="2.3.1.184"/>
    </reaction>
</comment>
<dbReference type="InterPro" id="IPR018311">
    <property type="entry name" value="Autoind_synth_CS"/>
</dbReference>
<organism evidence="3 4">
    <name type="scientific">Ktedonosporobacter rubrisoli</name>
    <dbReference type="NCBI Taxonomy" id="2509675"/>
    <lineage>
        <taxon>Bacteria</taxon>
        <taxon>Bacillati</taxon>
        <taxon>Chloroflexota</taxon>
        <taxon>Ktedonobacteria</taxon>
        <taxon>Ktedonobacterales</taxon>
        <taxon>Ktedonosporobacteraceae</taxon>
        <taxon>Ktedonosporobacter</taxon>
    </lineage>
</organism>
<dbReference type="OrthoDB" id="163400at2"/>
<gene>
    <name evidence="3" type="ORF">EPA93_13775</name>
</gene>
<dbReference type="InterPro" id="IPR016181">
    <property type="entry name" value="Acyl_CoA_acyltransferase"/>
</dbReference>
<dbReference type="Proteomes" id="UP000290365">
    <property type="component" value="Chromosome"/>
</dbReference>
<dbReference type="Pfam" id="PF00765">
    <property type="entry name" value="Autoind_synth"/>
    <property type="match status" value="1"/>
</dbReference>
<dbReference type="GO" id="GO:0061579">
    <property type="term" value="F:N-acyl homoserine lactone synthase activity"/>
    <property type="evidence" value="ECO:0007669"/>
    <property type="project" value="UniProtKB-EC"/>
</dbReference>
<dbReference type="PROSITE" id="PS00949">
    <property type="entry name" value="AUTOINDUCER_SYNTH_1"/>
    <property type="match status" value="1"/>
</dbReference>